<dbReference type="RefSeq" id="WP_196149748.1">
    <property type="nucleotide sequence ID" value="NZ_JADMLG010000005.1"/>
</dbReference>
<reference evidence="1" key="1">
    <citation type="submission" date="2020-11" db="EMBL/GenBank/DDBJ databases">
        <title>Nocardia NEAU-351.nov., a novel actinomycete isolated from the cow dung.</title>
        <authorList>
            <person name="Zhang X."/>
        </authorList>
    </citation>
    <scope>NUCLEOTIDE SEQUENCE</scope>
    <source>
        <strain evidence="1">NEAU-351</strain>
    </source>
</reference>
<protein>
    <submittedName>
        <fullName evidence="1">Uncharacterized protein</fullName>
    </submittedName>
</protein>
<gene>
    <name evidence="1" type="ORF">IT779_14045</name>
</gene>
<evidence type="ECO:0000313" key="2">
    <source>
        <dbReference type="Proteomes" id="UP000655751"/>
    </source>
</evidence>
<name>A0A931I9F7_9NOCA</name>
<accession>A0A931I9F7</accession>
<comment type="caution">
    <text evidence="1">The sequence shown here is derived from an EMBL/GenBank/DDBJ whole genome shotgun (WGS) entry which is preliminary data.</text>
</comment>
<dbReference type="Proteomes" id="UP000655751">
    <property type="component" value="Unassembled WGS sequence"/>
</dbReference>
<dbReference type="EMBL" id="JADMLG010000005">
    <property type="protein sequence ID" value="MBH0777402.1"/>
    <property type="molecule type" value="Genomic_DNA"/>
</dbReference>
<evidence type="ECO:0000313" key="1">
    <source>
        <dbReference type="EMBL" id="MBH0777402.1"/>
    </source>
</evidence>
<dbReference type="AlphaFoldDB" id="A0A931I9F7"/>
<proteinExistence type="predicted"/>
<keyword evidence="2" id="KW-1185">Reference proteome</keyword>
<sequence>MPSDRPDYRELVSAAFAEEFADGVVDESVLRRIHSGAVEEWLTALDRSGLFGTDALANLAEQWHAKPSALFDAMLAGADPVTARRWRQAWATLERTEPRAELG</sequence>
<organism evidence="1 2">
    <name type="scientific">Nocardia bovistercoris</name>
    <dbReference type="NCBI Taxonomy" id="2785916"/>
    <lineage>
        <taxon>Bacteria</taxon>
        <taxon>Bacillati</taxon>
        <taxon>Actinomycetota</taxon>
        <taxon>Actinomycetes</taxon>
        <taxon>Mycobacteriales</taxon>
        <taxon>Nocardiaceae</taxon>
        <taxon>Nocardia</taxon>
    </lineage>
</organism>